<keyword evidence="7" id="KW-1185">Reference proteome</keyword>
<evidence type="ECO:0000256" key="1">
    <source>
        <dbReference type="ARBA" id="ARBA00022723"/>
    </source>
</evidence>
<gene>
    <name evidence="6" type="ORF">MELIAE_LOCUS7727</name>
</gene>
<dbReference type="SUPFAM" id="SSF56349">
    <property type="entry name" value="DNA breaking-rejoining enzymes"/>
    <property type="match status" value="1"/>
</dbReference>
<dbReference type="EMBL" id="OV121136">
    <property type="protein sequence ID" value="CAH0556875.1"/>
    <property type="molecule type" value="Genomic_DNA"/>
</dbReference>
<dbReference type="PANTHER" id="PTHR33480">
    <property type="entry name" value="SET DOMAIN-CONTAINING PROTEIN-RELATED"/>
    <property type="match status" value="1"/>
</dbReference>
<dbReference type="AlphaFoldDB" id="A0A9P0B3T1"/>
<accession>A0A9P0B3T1</accession>
<name>A0A9P0B3T1_BRAAE</name>
<dbReference type="PANTHER" id="PTHR33480:SF1">
    <property type="entry name" value="TYR RECOMBINASE DOMAIN-CONTAINING PROTEIN"/>
    <property type="match status" value="1"/>
</dbReference>
<dbReference type="InterPro" id="IPR011010">
    <property type="entry name" value="DNA_brk_join_enz"/>
</dbReference>
<sequence length="981" mass="113703">MLSRGHLLVQMARNKDGQISTSEEGYKNTIAQRKITVGFYEKTQNWIESSNFDKNPLEFIDSEHGDEENDEKTYSELKVVKESSLEKTVEENDEKTYSELKFVKESSLEKTNNINRSHFDQHPLEFNSEYDDEKTYSEFKVVKASSLKKIKVLENIIISPPNFDKPNNNCGSYISNSVASSKENNSELSLIEEITINAENFPSIKKSSKLKQINLKTPDIYNYEIDNVEYNINDDVRDQDFNIAEYLTDTTCTSVKTDNAIYDIEKTIQPLSEKIKIEKNKTKKQIQCKYCAEDIPTKNFMRHLQRRHPTVKEVEELMQLPKNSKERRQAMSLLRNETNFNLYLKGTIKPSYQRNESVEDKQYYPCSYCKGLFFKNYLRRHVKKCVMYKTHTNEVQESFRISHLSRSHTLTACAADPTNVISQLNVKEQVFDLMRGDDIALEAKKDLLIAHFGNSYLKKHRRERMAYVCSNRMRELSRLLITYRKITNNNNVSLKNILLPRYFDTVISAVRNLVGYDHLKKTFNAPSLAMHLGTSLKFVCDELTHLILKETEGFKCVSPQEKEIWLHDIKNFKKLIESRWTIELASLANKDLQEKRWTKPLIVPLVSDIKKFRDEIINIANNCEQLFSNNKDDKKTYKDLVQCTLSLLIIFNRRRIGDVQFLKIKDYLLDKKTDFTDFETVLTEGERVLTNNYKRIVNGGKGSRAVVILVPKLLQNFITILLEHRSKYISSDNEYVFAMPGSRIKWGKGDVAIRTLADKIKLDNAQAISSNKLRKQIATVMQILNLNKAEIKQFSDFMGHTLKTHEEFYELPVDIYQTAKVSKILLMMEKGSMPAEYKGKSLSQINFDANLEYVEENDEIYENDKAGGEKKSDKIQNNGAKKDGDESIFNHDNEESTQKMDSDSEGSEELPKKKKKIVTKKGWTNIEVDLLTNHFKSFIETKTYPSGSAISQWIQANKINRTVPVVKSKIQHLVNKCKLEN</sequence>
<evidence type="ECO:0000313" key="6">
    <source>
        <dbReference type="EMBL" id="CAH0556875.1"/>
    </source>
</evidence>
<evidence type="ECO:0000256" key="2">
    <source>
        <dbReference type="ARBA" id="ARBA00022771"/>
    </source>
</evidence>
<feature type="region of interest" description="Disordered" evidence="4">
    <location>
        <begin position="862"/>
        <end position="914"/>
    </location>
</feature>
<feature type="domain" description="BED-type" evidence="5">
    <location>
        <begin position="281"/>
        <end position="309"/>
    </location>
</feature>
<evidence type="ECO:0000313" key="7">
    <source>
        <dbReference type="Proteomes" id="UP001154078"/>
    </source>
</evidence>
<dbReference type="GO" id="GO:0003677">
    <property type="term" value="F:DNA binding"/>
    <property type="evidence" value="ECO:0007669"/>
    <property type="project" value="InterPro"/>
</dbReference>
<dbReference type="Proteomes" id="UP001154078">
    <property type="component" value="Chromosome 5"/>
</dbReference>
<reference evidence="6" key="1">
    <citation type="submission" date="2021-12" db="EMBL/GenBank/DDBJ databases">
        <authorList>
            <person name="King R."/>
        </authorList>
    </citation>
    <scope>NUCLEOTIDE SEQUENCE</scope>
</reference>
<dbReference type="OrthoDB" id="6753065at2759"/>
<keyword evidence="1" id="KW-0479">Metal-binding</keyword>
<evidence type="ECO:0000256" key="3">
    <source>
        <dbReference type="ARBA" id="ARBA00022833"/>
    </source>
</evidence>
<keyword evidence="3" id="KW-0862">Zinc</keyword>
<proteinExistence type="predicted"/>
<organism evidence="6 7">
    <name type="scientific">Brassicogethes aeneus</name>
    <name type="common">Rape pollen beetle</name>
    <name type="synonym">Meligethes aeneus</name>
    <dbReference type="NCBI Taxonomy" id="1431903"/>
    <lineage>
        <taxon>Eukaryota</taxon>
        <taxon>Metazoa</taxon>
        <taxon>Ecdysozoa</taxon>
        <taxon>Arthropoda</taxon>
        <taxon>Hexapoda</taxon>
        <taxon>Insecta</taxon>
        <taxon>Pterygota</taxon>
        <taxon>Neoptera</taxon>
        <taxon>Endopterygota</taxon>
        <taxon>Coleoptera</taxon>
        <taxon>Polyphaga</taxon>
        <taxon>Cucujiformia</taxon>
        <taxon>Nitidulidae</taxon>
        <taxon>Meligethinae</taxon>
        <taxon>Brassicogethes</taxon>
    </lineage>
</organism>
<evidence type="ECO:0000256" key="4">
    <source>
        <dbReference type="SAM" id="MobiDB-lite"/>
    </source>
</evidence>
<feature type="compositionally biased region" description="Basic and acidic residues" evidence="4">
    <location>
        <begin position="862"/>
        <end position="902"/>
    </location>
</feature>
<dbReference type="Pfam" id="PF02892">
    <property type="entry name" value="zf-BED"/>
    <property type="match status" value="1"/>
</dbReference>
<dbReference type="InterPro" id="IPR003656">
    <property type="entry name" value="Znf_BED"/>
</dbReference>
<protein>
    <recommendedName>
        <fullName evidence="5">BED-type domain-containing protein</fullName>
    </recommendedName>
</protein>
<dbReference type="GO" id="GO:0008270">
    <property type="term" value="F:zinc ion binding"/>
    <property type="evidence" value="ECO:0007669"/>
    <property type="project" value="UniProtKB-KW"/>
</dbReference>
<keyword evidence="2" id="KW-0863">Zinc-finger</keyword>
<evidence type="ECO:0000259" key="5">
    <source>
        <dbReference type="Pfam" id="PF02892"/>
    </source>
</evidence>